<keyword evidence="2" id="KW-1185">Reference proteome</keyword>
<comment type="caution">
    <text evidence="1">The sequence shown here is derived from an EMBL/GenBank/DDBJ whole genome shotgun (WGS) entry which is preliminary data.</text>
</comment>
<dbReference type="Pfam" id="PF06821">
    <property type="entry name" value="Ser_hydrolase"/>
    <property type="match status" value="1"/>
</dbReference>
<dbReference type="Gene3D" id="3.40.50.1820">
    <property type="entry name" value="alpha/beta hydrolase"/>
    <property type="match status" value="1"/>
</dbReference>
<dbReference type="RefSeq" id="WP_188611720.1">
    <property type="nucleotide sequence ID" value="NZ_BMGG01000009.1"/>
</dbReference>
<reference evidence="1" key="1">
    <citation type="journal article" date="2014" name="Int. J. Syst. Evol. Microbiol.">
        <title>Complete genome sequence of Corynebacterium casei LMG S-19264T (=DSM 44701T), isolated from a smear-ripened cheese.</title>
        <authorList>
            <consortium name="US DOE Joint Genome Institute (JGI-PGF)"/>
            <person name="Walter F."/>
            <person name="Albersmeier A."/>
            <person name="Kalinowski J."/>
            <person name="Ruckert C."/>
        </authorList>
    </citation>
    <scope>NUCLEOTIDE SEQUENCE</scope>
    <source>
        <strain evidence="1">CGMCC 1.12919</strain>
    </source>
</reference>
<dbReference type="GO" id="GO:0016787">
    <property type="term" value="F:hydrolase activity"/>
    <property type="evidence" value="ECO:0007669"/>
    <property type="project" value="UniProtKB-KW"/>
</dbReference>
<reference evidence="1" key="2">
    <citation type="submission" date="2020-09" db="EMBL/GenBank/DDBJ databases">
        <authorList>
            <person name="Sun Q."/>
            <person name="Zhou Y."/>
        </authorList>
    </citation>
    <scope>NUCLEOTIDE SEQUENCE</scope>
    <source>
        <strain evidence="1">CGMCC 1.12919</strain>
    </source>
</reference>
<keyword evidence="1" id="KW-0378">Hydrolase</keyword>
<accession>A0A916URD6</accession>
<dbReference type="InterPro" id="IPR029058">
    <property type="entry name" value="AB_hydrolase_fold"/>
</dbReference>
<proteinExistence type="predicted"/>
<evidence type="ECO:0000313" key="2">
    <source>
        <dbReference type="Proteomes" id="UP000637002"/>
    </source>
</evidence>
<sequence length="182" mass="19685">MRTADCEILMVPGWSGSGPDHWQHRWEAKLSTARCVTQADWYSPDLERWTDRLVDACMASVRPVVLVGHSLGNILIAHAAPLLADEVAGGFLVAPPGERAVNAIPGMDPAFTPFPRDPLPFPSVLIASRNDPYCPPDEAEDLSYAWGSAFVDAGEAGHINVSSGHGPWPEGLMRFAGFLKIL</sequence>
<evidence type="ECO:0000313" key="1">
    <source>
        <dbReference type="EMBL" id="GGC84553.1"/>
    </source>
</evidence>
<name>A0A916URD6_9HYPH</name>
<protein>
    <submittedName>
        <fullName evidence="1">Alpha/beta hydrolase</fullName>
    </submittedName>
</protein>
<dbReference type="Proteomes" id="UP000637002">
    <property type="component" value="Unassembled WGS sequence"/>
</dbReference>
<dbReference type="EMBL" id="BMGG01000009">
    <property type="protein sequence ID" value="GGC84553.1"/>
    <property type="molecule type" value="Genomic_DNA"/>
</dbReference>
<dbReference type="InterPro" id="IPR010662">
    <property type="entry name" value="RBBP9/YdeN"/>
</dbReference>
<gene>
    <name evidence="1" type="ORF">GCM10010994_48100</name>
</gene>
<dbReference type="SUPFAM" id="SSF53474">
    <property type="entry name" value="alpha/beta-Hydrolases"/>
    <property type="match status" value="1"/>
</dbReference>
<organism evidence="1 2">
    <name type="scientific">Chelatococcus reniformis</name>
    <dbReference type="NCBI Taxonomy" id="1494448"/>
    <lineage>
        <taxon>Bacteria</taxon>
        <taxon>Pseudomonadati</taxon>
        <taxon>Pseudomonadota</taxon>
        <taxon>Alphaproteobacteria</taxon>
        <taxon>Hyphomicrobiales</taxon>
        <taxon>Chelatococcaceae</taxon>
        <taxon>Chelatococcus</taxon>
    </lineage>
</organism>
<dbReference type="AlphaFoldDB" id="A0A916URD6"/>